<proteinExistence type="inferred from homology"/>
<dbReference type="GO" id="GO:0003677">
    <property type="term" value="F:DNA binding"/>
    <property type="evidence" value="ECO:0007669"/>
    <property type="project" value="UniProtKB-KW"/>
</dbReference>
<keyword evidence="5" id="KW-0274">FAD</keyword>
<organism evidence="12 13">
    <name type="scientific">Rubellimicrobium mesophilum DSM 19309</name>
    <dbReference type="NCBI Taxonomy" id="442562"/>
    <lineage>
        <taxon>Bacteria</taxon>
        <taxon>Pseudomonadati</taxon>
        <taxon>Pseudomonadota</taxon>
        <taxon>Alphaproteobacteria</taxon>
        <taxon>Rhodobacterales</taxon>
        <taxon>Roseobacteraceae</taxon>
        <taxon>Rubellimicrobium</taxon>
    </lineage>
</organism>
<evidence type="ECO:0000256" key="7">
    <source>
        <dbReference type="SAM" id="MobiDB-lite"/>
    </source>
</evidence>
<dbReference type="Pfam" id="PF18327">
    <property type="entry name" value="PRODH"/>
    <property type="match status" value="1"/>
</dbReference>
<evidence type="ECO:0000256" key="3">
    <source>
        <dbReference type="ARBA" id="ARBA00023027"/>
    </source>
</evidence>
<dbReference type="Gene3D" id="3.40.309.10">
    <property type="entry name" value="Aldehyde Dehydrogenase, Chain A, domain 2"/>
    <property type="match status" value="1"/>
</dbReference>
<feature type="region of interest" description="Disordered" evidence="7">
    <location>
        <begin position="505"/>
        <end position="527"/>
    </location>
</feature>
<dbReference type="OrthoDB" id="9812625at2"/>
<dbReference type="GO" id="GO:0004657">
    <property type="term" value="F:proline dehydrogenase activity"/>
    <property type="evidence" value="ECO:0007669"/>
    <property type="project" value="UniProtKB-UniRule"/>
</dbReference>
<comment type="caution">
    <text evidence="12">The sequence shown here is derived from an EMBL/GenBank/DDBJ whole genome shotgun (WGS) entry which is preliminary data.</text>
</comment>
<evidence type="ECO:0000313" key="13">
    <source>
        <dbReference type="Proteomes" id="UP000019666"/>
    </source>
</evidence>
<feature type="region of interest" description="Disordered" evidence="7">
    <location>
        <begin position="555"/>
        <end position="574"/>
    </location>
</feature>
<dbReference type="InterPro" id="IPR005933">
    <property type="entry name" value="PutA_C"/>
</dbReference>
<keyword evidence="5" id="KW-0805">Transcription regulation</keyword>
<dbReference type="InterPro" id="IPR029041">
    <property type="entry name" value="FAD-linked_oxidoreductase-like"/>
</dbReference>
<dbReference type="HOGENOM" id="CLU_005682_1_0_5"/>
<name>A0A017HP18_9RHOB</name>
<evidence type="ECO:0000313" key="12">
    <source>
        <dbReference type="EMBL" id="EYD76111.1"/>
    </source>
</evidence>
<comment type="catalytic activity">
    <reaction evidence="4 5">
        <text>L-glutamate 5-semialdehyde + NAD(+) + H2O = L-glutamate + NADH + 2 H(+)</text>
        <dbReference type="Rhea" id="RHEA:30235"/>
        <dbReference type="ChEBI" id="CHEBI:15377"/>
        <dbReference type="ChEBI" id="CHEBI:15378"/>
        <dbReference type="ChEBI" id="CHEBI:29985"/>
        <dbReference type="ChEBI" id="CHEBI:57540"/>
        <dbReference type="ChEBI" id="CHEBI:57945"/>
        <dbReference type="ChEBI" id="CHEBI:58066"/>
        <dbReference type="EC" id="1.2.1.88"/>
    </reaction>
</comment>
<dbReference type="EMBL" id="AOSK01000059">
    <property type="protein sequence ID" value="EYD76111.1"/>
    <property type="molecule type" value="Genomic_DNA"/>
</dbReference>
<evidence type="ECO:0000256" key="5">
    <source>
        <dbReference type="PIRNR" id="PIRNR000197"/>
    </source>
</evidence>
<keyword evidence="5" id="KW-0678">Repressor</keyword>
<dbReference type="GO" id="GO:0010133">
    <property type="term" value="P:L-proline catabolic process to L-glutamate"/>
    <property type="evidence" value="ECO:0007669"/>
    <property type="project" value="UniProtKB-UniRule"/>
</dbReference>
<dbReference type="InterPro" id="IPR024089">
    <property type="entry name" value="PRODH_PutA_dom_I/II"/>
</dbReference>
<evidence type="ECO:0000256" key="1">
    <source>
        <dbReference type="ARBA" id="ARBA00004786"/>
    </source>
</evidence>
<dbReference type="NCBIfam" id="NF008869">
    <property type="entry name" value="PRK11904.1"/>
    <property type="match status" value="1"/>
</dbReference>
<comment type="cofactor">
    <cofactor evidence="5">
        <name>FAD</name>
        <dbReference type="ChEBI" id="CHEBI:57692"/>
    </cofactor>
</comment>
<keyword evidence="5" id="KW-0642">Proline metabolism</keyword>
<evidence type="ECO:0000256" key="2">
    <source>
        <dbReference type="ARBA" id="ARBA00023002"/>
    </source>
</evidence>
<comment type="catalytic activity">
    <reaction evidence="5">
        <text>L-proline + a quinone = (S)-1-pyrroline-5-carboxylate + a quinol + H(+)</text>
        <dbReference type="Rhea" id="RHEA:23784"/>
        <dbReference type="ChEBI" id="CHEBI:15378"/>
        <dbReference type="ChEBI" id="CHEBI:17388"/>
        <dbReference type="ChEBI" id="CHEBI:24646"/>
        <dbReference type="ChEBI" id="CHEBI:60039"/>
        <dbReference type="ChEBI" id="CHEBI:132124"/>
        <dbReference type="EC" id="1.5.5.2"/>
    </reaction>
</comment>
<dbReference type="Pfam" id="PF14850">
    <property type="entry name" value="Pro_dh-DNA_bdg"/>
    <property type="match status" value="1"/>
</dbReference>
<dbReference type="SUPFAM" id="SSF53720">
    <property type="entry name" value="ALDH-like"/>
    <property type="match status" value="1"/>
</dbReference>
<dbReference type="PROSITE" id="PS00070">
    <property type="entry name" value="ALDEHYDE_DEHYDR_CYS"/>
    <property type="match status" value="1"/>
</dbReference>
<feature type="domain" description="Proline utilization A proline dehydrogenase N-terminal" evidence="11">
    <location>
        <begin position="14"/>
        <end position="60"/>
    </location>
</feature>
<feature type="active site" evidence="6">
    <location>
        <position position="771"/>
    </location>
</feature>
<dbReference type="PANTHER" id="PTHR42862">
    <property type="entry name" value="DELTA-1-PYRROLINE-5-CARBOXYLATE DEHYDROGENASE 1, ISOFORM A-RELATED"/>
    <property type="match status" value="1"/>
</dbReference>
<dbReference type="Proteomes" id="UP000019666">
    <property type="component" value="Unassembled WGS sequence"/>
</dbReference>
<dbReference type="FunFam" id="1.20.5.460:FF:000001">
    <property type="entry name" value="Bifunctional protein PutA"/>
    <property type="match status" value="1"/>
</dbReference>
<dbReference type="InterPro" id="IPR002872">
    <property type="entry name" value="Proline_DH_dom"/>
</dbReference>
<evidence type="ECO:0000256" key="6">
    <source>
        <dbReference type="PIRSR" id="PIRSR000197-1"/>
    </source>
</evidence>
<dbReference type="InterPro" id="IPR050485">
    <property type="entry name" value="Proline_metab_enzyme"/>
</dbReference>
<dbReference type="PATRIC" id="fig|442562.3.peg.2271"/>
<keyword evidence="5" id="KW-0804">Transcription</keyword>
<keyword evidence="13" id="KW-1185">Reference proteome</keyword>
<dbReference type="InterPro" id="IPR025703">
    <property type="entry name" value="Bifunct_PutA"/>
</dbReference>
<keyword evidence="2 5" id="KW-0560">Oxidoreductase</keyword>
<comment type="similarity">
    <text evidence="5">In the N-terminal section; belongs to the proline dehydrogenase family.</text>
</comment>
<dbReference type="Pfam" id="PF01619">
    <property type="entry name" value="Pro_dh"/>
    <property type="match status" value="1"/>
</dbReference>
<keyword evidence="3 5" id="KW-0520">NAD</keyword>
<accession>A0A017HP18</accession>
<keyword evidence="5" id="KW-0285">Flavoprotein</keyword>
<dbReference type="STRING" id="442562.Rumeso_02300"/>
<sequence>MTRHALLSASDLAPLRAAIDAGTLAPEAPLLARLREEAQLSPEARAAIGTQAAQLVRAIRAESRPGLMEVFLAEYGLSTGEGVALMCLAEALLRVPDAPTIDALIEDKIAPSDWGRHLGRSASSLVNASTWGLMLTGKVLDDAPPGIVGHLRGAVRRLGEPVIRAAVGRAMKEMGRQFVLGETIDAARARAKTQENKGVTYSYDMLGEAARTEADARAYHLSYSRAISAIAQDCTRGSVAANPGISVKLSALHPRYEEAQHDRVMAELVPRLGSLCHLAKAAGMGLNIDAEEADRLSLSLDVIEAVLRDPGLKGWDGFGVVVQAYGRRAGQVIDWLHALAQTLDRRIMLRLVKGAYWDAEIKRAQVEGLSDFPVFTSKTSTDVSYIANARKLLSLTDRIYPQFATHNAHTVAAILHMAKAMGLPATAYEFQRLHGMGEALHDLNRATEGTGLRIYAPVGAHRDLLAYLVRRLLENGANSSFVNQIVNEAVPPEEVVRDPFEAQPRRAIPTGPELFQPSRQNSRGRDLTDRPTLAMLDAERGAFRDTTWTAAPILAEGEGTGPTRPLTEPATGAPVGQVTEADAATVARAIEQARPWDAPLSDRAAILRKAADLYEANEGEVLAIVAREAGKTLADAVGELREAVDFLRYYAAEAERTQPEAGNGLWACISPWNFPLAIFTGQIAAALVMGNAVLAKPAPQTPLIAARAVRWLHEAGVPRTALQLLPGGAETGAALTSDPRLSGVAFTGSTATAQRIRQAMAAVPGRPLIAETGGINAMVVDSTALPEQAVRDIVTGAFRSAGQRCSALRCLYLQEEVAEPVLEMLRGAMAELRPGNPWDLSTDLGPVIDTQARDTILSHVQKARAEGRVIAEVPVPTSGTFVAPTVIRVPGIEAIEREVFGPVLHVATYKAADLDRVLDAINATGMGLTFGFHSRIDDRVQQVVDRVKAGNLYINRNQIGAVVGSQPFGGEGLSGTGPKAGGPHYLPRFGVLRRETHPGTWDREADTRALDRALTFAAEAALGASPAEPQQMPGPTGESNRLSLRSRDPILCLGPGPEAAQAQSEAVRAAGGTAVEVTGTVPSEALNWLAPLGGAVSWGDEATARAYEQALAARPGAILSLILGRPTPEQVLHERHVCIDTTAAGGNATLLAGTAAGSGM</sequence>
<dbReference type="Pfam" id="PF00171">
    <property type="entry name" value="Aldedh"/>
    <property type="match status" value="1"/>
</dbReference>
<dbReference type="InterPro" id="IPR024082">
    <property type="entry name" value="PRODH_PutA_dom_II"/>
</dbReference>
<dbReference type="InterPro" id="IPR016161">
    <property type="entry name" value="Ald_DH/histidinol_DH"/>
</dbReference>
<evidence type="ECO:0000259" key="11">
    <source>
        <dbReference type="Pfam" id="PF18327"/>
    </source>
</evidence>
<dbReference type="GO" id="GO:0009898">
    <property type="term" value="C:cytoplasmic side of plasma membrane"/>
    <property type="evidence" value="ECO:0007669"/>
    <property type="project" value="TreeGrafter"/>
</dbReference>
<dbReference type="CDD" id="cd07125">
    <property type="entry name" value="ALDH_PutA-P5CDH"/>
    <property type="match status" value="1"/>
</dbReference>
<evidence type="ECO:0000256" key="4">
    <source>
        <dbReference type="ARBA" id="ARBA00048142"/>
    </source>
</evidence>
<dbReference type="UniPathway" id="UPA00261">
    <property type="reaction ID" value="UER00373"/>
</dbReference>
<keyword evidence="5" id="KW-0238">DNA-binding</keyword>
<evidence type="ECO:0000259" key="10">
    <source>
        <dbReference type="Pfam" id="PF14850"/>
    </source>
</evidence>
<dbReference type="GO" id="GO:0003700">
    <property type="term" value="F:DNA-binding transcription factor activity"/>
    <property type="evidence" value="ECO:0007669"/>
    <property type="project" value="InterPro"/>
</dbReference>
<dbReference type="FunFam" id="3.40.309.10:FF:000005">
    <property type="entry name" value="1-pyrroline-5-carboxylate dehydrogenase 1"/>
    <property type="match status" value="1"/>
</dbReference>
<dbReference type="PIRSF" id="PIRSF000197">
    <property type="entry name" value="Bifunct_PutA"/>
    <property type="match status" value="1"/>
</dbReference>
<gene>
    <name evidence="12" type="ORF">Rumeso_02300</name>
</gene>
<dbReference type="Gene3D" id="3.40.605.10">
    <property type="entry name" value="Aldehyde Dehydrogenase, Chain A, domain 1"/>
    <property type="match status" value="1"/>
</dbReference>
<reference evidence="12 13" key="1">
    <citation type="submission" date="2013-02" db="EMBL/GenBank/DDBJ databases">
        <authorList>
            <person name="Fiebig A."/>
            <person name="Goeker M."/>
            <person name="Klenk H.-P.P."/>
        </authorList>
    </citation>
    <scope>NUCLEOTIDE SEQUENCE [LARGE SCALE GENOMIC DNA]</scope>
    <source>
        <strain evidence="12 13">DSM 19309</strain>
    </source>
</reference>
<dbReference type="Gene3D" id="3.20.20.220">
    <property type="match status" value="1"/>
</dbReference>
<feature type="domain" description="Aldehyde dehydrogenase" evidence="8">
    <location>
        <begin position="563"/>
        <end position="987"/>
    </location>
</feature>
<comment type="pathway">
    <text evidence="5">Amino-acid degradation; L-proline degradation into L-glutamate; L-glutamate from L-proline: step 1/2.</text>
</comment>
<dbReference type="AlphaFoldDB" id="A0A017HP18"/>
<dbReference type="SUPFAM" id="SSF51730">
    <property type="entry name" value="FAD-linked oxidoreductase"/>
    <property type="match status" value="1"/>
</dbReference>
<evidence type="ECO:0000259" key="8">
    <source>
        <dbReference type="Pfam" id="PF00171"/>
    </source>
</evidence>
<dbReference type="InterPro" id="IPR015590">
    <property type="entry name" value="Aldehyde_DH_dom"/>
</dbReference>
<dbReference type="EC" id="1.5.5.2" evidence="5"/>
<feature type="domain" description="Proline dehydrogenase" evidence="9">
    <location>
        <begin position="188"/>
        <end position="484"/>
    </location>
</feature>
<dbReference type="InterPro" id="IPR016162">
    <property type="entry name" value="Ald_DH_N"/>
</dbReference>
<dbReference type="GO" id="GO:0003842">
    <property type="term" value="F:L-glutamate gamma-semialdehyde dehydrogenase activity"/>
    <property type="evidence" value="ECO:0007669"/>
    <property type="project" value="UniProtKB-UniRule"/>
</dbReference>
<comment type="function">
    <text evidence="5">Oxidizes proline to glutamate for use as a carbon and nitrogen source.</text>
</comment>
<dbReference type="NCBIfam" id="TIGR01238">
    <property type="entry name" value="D1pyr5carbox3"/>
    <property type="match status" value="1"/>
</dbReference>
<dbReference type="Gene3D" id="1.20.5.460">
    <property type="entry name" value="Single helix bin"/>
    <property type="match status" value="1"/>
</dbReference>
<feature type="domain" description="Proline dehydrogenase PutA" evidence="10">
    <location>
        <begin position="68"/>
        <end position="178"/>
    </location>
</feature>
<comment type="similarity">
    <text evidence="5">In the C-terminal section; belongs to the aldehyde dehydrogenase family.</text>
</comment>
<evidence type="ECO:0000259" key="9">
    <source>
        <dbReference type="Pfam" id="PF01619"/>
    </source>
</evidence>
<dbReference type="RefSeq" id="WP_037279009.1">
    <property type="nucleotide sequence ID" value="NZ_KK088559.1"/>
</dbReference>
<dbReference type="EC" id="1.2.1.88" evidence="5"/>
<dbReference type="SUPFAM" id="SSF81935">
    <property type="entry name" value="N-terminal domain of bifunctional PutA protein"/>
    <property type="match status" value="1"/>
</dbReference>
<feature type="region of interest" description="Disordered" evidence="7">
    <location>
        <begin position="1023"/>
        <end position="1042"/>
    </location>
</feature>
<dbReference type="InterPro" id="IPR016163">
    <property type="entry name" value="Ald_DH_C"/>
</dbReference>
<comment type="pathway">
    <text evidence="1 5">Amino-acid degradation; L-proline degradation into L-glutamate; L-glutamate from L-proline: step 2/2.</text>
</comment>
<dbReference type="InterPro" id="IPR041349">
    <property type="entry name" value="PRODH"/>
</dbReference>
<feature type="active site" evidence="6">
    <location>
        <position position="805"/>
    </location>
</feature>
<protein>
    <recommendedName>
        <fullName evidence="5">Bifunctional protein PutA</fullName>
    </recommendedName>
    <domain>
        <recommendedName>
            <fullName evidence="5">Proline dehydrogenase</fullName>
            <ecNumber evidence="5">1.5.5.2</ecNumber>
        </recommendedName>
        <alternativeName>
            <fullName evidence="5">Proline oxidase</fullName>
        </alternativeName>
    </domain>
    <domain>
        <recommendedName>
            <fullName evidence="5">Delta-1-pyrroline-5-carboxylate dehydrogenase</fullName>
            <shortName evidence="5">P5C dehydrogenase</shortName>
            <ecNumber evidence="5">1.2.1.88</ecNumber>
        </recommendedName>
        <alternativeName>
            <fullName evidence="5">L-glutamate gamma-semialdehyde dehydrogenase</fullName>
        </alternativeName>
    </domain>
</protein>
<dbReference type="PANTHER" id="PTHR42862:SF1">
    <property type="entry name" value="DELTA-1-PYRROLINE-5-CARBOXYLATE DEHYDROGENASE 2, ISOFORM A-RELATED"/>
    <property type="match status" value="1"/>
</dbReference>
<dbReference type="InterPro" id="IPR016160">
    <property type="entry name" value="Ald_DH_CS_CYS"/>
</dbReference>